<dbReference type="OrthoDB" id="154809at2759"/>
<feature type="region of interest" description="Disordered" evidence="3">
    <location>
        <begin position="1237"/>
        <end position="1262"/>
    </location>
</feature>
<evidence type="ECO:0000313" key="4">
    <source>
        <dbReference type="EMBL" id="OLQ10463.1"/>
    </source>
</evidence>
<dbReference type="Pfam" id="PF02536">
    <property type="entry name" value="mTERF"/>
    <property type="match status" value="1"/>
</dbReference>
<accession>A0A1Q9ESS8</accession>
<dbReference type="InterPro" id="IPR038538">
    <property type="entry name" value="MTERF_sf"/>
</dbReference>
<reference evidence="4 5" key="1">
    <citation type="submission" date="2016-02" db="EMBL/GenBank/DDBJ databases">
        <title>Genome analysis of coral dinoflagellate symbionts highlights evolutionary adaptations to a symbiotic lifestyle.</title>
        <authorList>
            <person name="Aranda M."/>
            <person name="Li Y."/>
            <person name="Liew Y.J."/>
            <person name="Baumgarten S."/>
            <person name="Simakov O."/>
            <person name="Wilson M."/>
            <person name="Piel J."/>
            <person name="Ashoor H."/>
            <person name="Bougouffa S."/>
            <person name="Bajic V.B."/>
            <person name="Ryu T."/>
            <person name="Ravasi T."/>
            <person name="Bayer T."/>
            <person name="Micklem G."/>
            <person name="Kim H."/>
            <person name="Bhak J."/>
            <person name="Lajeunesse T.C."/>
            <person name="Voolstra C.R."/>
        </authorList>
    </citation>
    <scope>NUCLEOTIDE SEQUENCE [LARGE SCALE GENOMIC DNA]</scope>
    <source>
        <strain evidence="4 5">CCMP2467</strain>
    </source>
</reference>
<proteinExistence type="inferred from homology"/>
<organism evidence="4 5">
    <name type="scientific">Symbiodinium microadriaticum</name>
    <name type="common">Dinoflagellate</name>
    <name type="synonym">Zooxanthella microadriatica</name>
    <dbReference type="NCBI Taxonomy" id="2951"/>
    <lineage>
        <taxon>Eukaryota</taxon>
        <taxon>Sar</taxon>
        <taxon>Alveolata</taxon>
        <taxon>Dinophyceae</taxon>
        <taxon>Suessiales</taxon>
        <taxon>Symbiodiniaceae</taxon>
        <taxon>Symbiodinium</taxon>
    </lineage>
</organism>
<feature type="region of interest" description="Disordered" evidence="3">
    <location>
        <begin position="986"/>
        <end position="1022"/>
    </location>
</feature>
<evidence type="ECO:0000256" key="3">
    <source>
        <dbReference type="SAM" id="MobiDB-lite"/>
    </source>
</evidence>
<protein>
    <submittedName>
        <fullName evidence="4">mTERF domain-containing protein 1, mitochondrial</fullName>
    </submittedName>
</protein>
<evidence type="ECO:0000256" key="1">
    <source>
        <dbReference type="ARBA" id="ARBA00007692"/>
    </source>
</evidence>
<dbReference type="InterPro" id="IPR003690">
    <property type="entry name" value="MTERF"/>
</dbReference>
<dbReference type="GO" id="GO:0003676">
    <property type="term" value="F:nucleic acid binding"/>
    <property type="evidence" value="ECO:0007669"/>
    <property type="project" value="InterPro"/>
</dbReference>
<dbReference type="EMBL" id="LSRX01000077">
    <property type="protein sequence ID" value="OLQ10463.1"/>
    <property type="molecule type" value="Genomic_DNA"/>
</dbReference>
<evidence type="ECO:0000313" key="5">
    <source>
        <dbReference type="Proteomes" id="UP000186817"/>
    </source>
</evidence>
<feature type="compositionally biased region" description="Low complexity" evidence="3">
    <location>
        <begin position="946"/>
        <end position="959"/>
    </location>
</feature>
<evidence type="ECO:0000256" key="2">
    <source>
        <dbReference type="ARBA" id="ARBA00022946"/>
    </source>
</evidence>
<feature type="compositionally biased region" description="Basic residues" evidence="3">
    <location>
        <begin position="1237"/>
        <end position="1247"/>
    </location>
</feature>
<dbReference type="Gene3D" id="1.25.70.10">
    <property type="entry name" value="Transcription termination factor 3, mitochondrial"/>
    <property type="match status" value="2"/>
</dbReference>
<dbReference type="PANTHER" id="PTHR13068">
    <property type="entry name" value="CGI-12 PROTEIN-RELATED"/>
    <property type="match status" value="1"/>
</dbReference>
<feature type="compositionally biased region" description="Basic and acidic residues" evidence="3">
    <location>
        <begin position="986"/>
        <end position="1001"/>
    </location>
</feature>
<comment type="caution">
    <text evidence="4">The sequence shown here is derived from an EMBL/GenBank/DDBJ whole genome shotgun (WGS) entry which is preliminary data.</text>
</comment>
<feature type="region of interest" description="Disordered" evidence="3">
    <location>
        <begin position="915"/>
        <end position="963"/>
    </location>
</feature>
<gene>
    <name evidence="4" type="primary">MTERFD1</name>
    <name evidence="4" type="ORF">AK812_SmicGene5788</name>
</gene>
<dbReference type="SMART" id="SM00733">
    <property type="entry name" value="Mterf"/>
    <property type="match status" value="8"/>
</dbReference>
<comment type="similarity">
    <text evidence="1">Belongs to the mTERF family.</text>
</comment>
<feature type="compositionally biased region" description="Acidic residues" evidence="3">
    <location>
        <begin position="1009"/>
        <end position="1020"/>
    </location>
</feature>
<dbReference type="Proteomes" id="UP000186817">
    <property type="component" value="Unassembled WGS sequence"/>
</dbReference>
<keyword evidence="2" id="KW-0809">Transit peptide</keyword>
<name>A0A1Q9ESS8_SYMMI</name>
<sequence length="1319" mass="147103">MASLRIRLPGILPAAAWRSPTVRLVCSVPPLWWRRGRPRTTHRSYAEVELLSRLAELLMPQEPIGELFRDFPVKKSQVWGSPWLRPDLTAFGVLKHAHAALFIEYDGFFRHSAVQGQAMDERKTIALLGHAPPNSYVLRIGHVTRDLSRAENAAHAVVNVWRAEHEPSLMKVVQQTGRALLCSFEHVLEREVCERLSRLVIAEAKHDFLIASSFARQAVLTRNVETKKVNMCEFLEQELRLSTARVEVLACKFPRIWGVNIDRGLRPIVAWLEDLGLSRKKVAKVFARFPQVLGCSIEGNLKPTVTWLEDVGLNRQQVAKVVAGFPQVLGCSIEDNLKPTVAWLEDVGLSRQQVAKVVAGFPHVLGYSIDGNLKPKVAWLEYLGLSELQVAKVVARFPQLFGCSIDGNLKPKVAWLEDVGLNPQQVAKVVTGFPQLLGYSVQANLKPKVAWLEDVGLSHGQIAKVVACFPTLLSCSIPSNLSRKHILLERYFSKGQICSMIEYLPPLLGFSHARLSHRLNILEEHERLSELAKCMVLTDAKFAQRFPPGVGVSNCLPIRPMVTKIDAGSKPPRSEYFMVAPADVTHDSFFKLSKQVRRPAVRQISEACQGVITTLQRFAAQNLEPFLFRGWWGTKAVIAECERGKSFCVVEVLESPAEPAAERQWASLQGTRIFDAKLSVRAMAGILWIFCSNLHLSPDKSSLLLGVGHRVIRFLFQKFAEFFVPLIDKLNGSLTVGGIGQDVELDEISFRSVGRAHGIVWLRYLAAVRRGAALVWIERLPYRISSVGQGGEGPISLQEKREEEHVEKIFRLARVRYAVMTNIPYVEEEAQHWRQDPPKPVTKGDWMSISQALKKEGLAYAGFGASELLEKAIAGFVVAPVCEDSRCTDRGATFELGSQRGAVLRLRPCREPEPVAASVEEGIRVDAPATPSLEVDVTPPPPQLPRPFAEPAEAAPGPRRSQRIRDAAEQMVIWVMQASELTDVRERAMRARASEPERTEMQTRQSRFDDEESDGEDAQELPDLQLTTMEWQAMWSKLPRCSTRAARSLGSDEDPEVSAWRDDLAGRWADQRAIRGLKFQSQALVDLRYRESKQALGTVFVLSFRGVQGRCRLAGFPVFDTAGKVNLPLLLGAHKQLLAQGSSSSEARQVGWLARQALALELIDDSQRPARSDGVGTARLFVEDVWKGQAALVATLVSMFMRLKRGRLVVLGKGPARKKAKLTTLVPLQEIKWPQKKKAKKAARAPRTKPDGALFSEDEDSEDSELQRAIDQEEMLQKLRDSLRESVKLLGFFSSKEAALAPRLSFDLYAPAALMNGVT</sequence>
<dbReference type="PANTHER" id="PTHR13068:SF173">
    <property type="entry name" value="EMB|CAB62602.1"/>
    <property type="match status" value="1"/>
</dbReference>
<keyword evidence="5" id="KW-1185">Reference proteome</keyword>